<evidence type="ECO:0000313" key="2">
    <source>
        <dbReference type="Proteomes" id="UP000220752"/>
    </source>
</evidence>
<dbReference type="AlphaFoldDB" id="A0A2A6ZEW8"/>
<reference evidence="1 2" key="1">
    <citation type="journal article" date="2017" name="Front. Microbiol.">
        <title>New Insights into the Diversity of the Genus Faecalibacterium.</title>
        <authorList>
            <person name="Benevides L."/>
            <person name="Burman S."/>
            <person name="Martin R."/>
            <person name="Robert V."/>
            <person name="Thomas M."/>
            <person name="Miquel S."/>
            <person name="Chain F."/>
            <person name="Sokol H."/>
            <person name="Bermudez-Humaran L.G."/>
            <person name="Morrison M."/>
            <person name="Langella P."/>
            <person name="Azevedo V.A."/>
            <person name="Chatel J.M."/>
            <person name="Soares S."/>
        </authorList>
    </citation>
    <scope>NUCLEOTIDE SEQUENCE [LARGE SCALE GENOMIC DNA]</scope>
    <source>
        <strain evidence="2">CNCM I-4540</strain>
    </source>
</reference>
<accession>A0A2A6ZEW8</accession>
<comment type="caution">
    <text evidence="1">The sequence shown here is derived from an EMBL/GenBank/DDBJ whole genome shotgun (WGS) entry which is preliminary data.</text>
</comment>
<sequence length="93" mass="9607">MGQTKQARGLASLSRATDTLSTLLAQQVRELNARQKAAKKEGASGAGTMKDLKEATAVLKDLAGVAKTLNDQGAQAEGAECGVVLLPTVEEEP</sequence>
<dbReference type="EMBL" id="NMTQ01000009">
    <property type="protein sequence ID" value="PDX59898.1"/>
    <property type="molecule type" value="Genomic_DNA"/>
</dbReference>
<keyword evidence="2" id="KW-1185">Reference proteome</keyword>
<protein>
    <submittedName>
        <fullName evidence="1">Chemotaxis protein</fullName>
    </submittedName>
</protein>
<evidence type="ECO:0000313" key="1">
    <source>
        <dbReference type="EMBL" id="PDX59898.1"/>
    </source>
</evidence>
<proteinExistence type="predicted"/>
<dbReference type="RefSeq" id="WP_097775081.1">
    <property type="nucleotide sequence ID" value="NZ_CABMES010000010.1"/>
</dbReference>
<dbReference type="Proteomes" id="UP000220752">
    <property type="component" value="Unassembled WGS sequence"/>
</dbReference>
<gene>
    <name evidence="1" type="ORF">CGS46_00775</name>
</gene>
<organism evidence="1 2">
    <name type="scientific">Faecalibacterium langellae</name>
    <dbReference type="NCBI Taxonomy" id="3435293"/>
    <lineage>
        <taxon>Bacteria</taxon>
        <taxon>Bacillati</taxon>
        <taxon>Bacillota</taxon>
        <taxon>Clostridia</taxon>
        <taxon>Eubacteriales</taxon>
        <taxon>Oscillospiraceae</taxon>
        <taxon>Faecalibacterium</taxon>
    </lineage>
</organism>
<name>A0A2A6ZEW8_9FIRM</name>